<dbReference type="Gene3D" id="3.30.200.20">
    <property type="entry name" value="Phosphorylase Kinase, domain 1"/>
    <property type="match status" value="1"/>
</dbReference>
<dbReference type="InterPro" id="IPR002575">
    <property type="entry name" value="Aminoglycoside_PTrfase"/>
</dbReference>
<evidence type="ECO:0000259" key="1">
    <source>
        <dbReference type="Pfam" id="PF01636"/>
    </source>
</evidence>
<evidence type="ECO:0000313" key="4">
    <source>
        <dbReference type="Proteomes" id="UP000308000"/>
    </source>
</evidence>
<dbReference type="AlphaFoldDB" id="A0AAJ5F1C4"/>
<keyword evidence="2" id="KW-0418">Kinase</keyword>
<evidence type="ECO:0000313" key="2">
    <source>
        <dbReference type="EMBL" id="MBB5296876.1"/>
    </source>
</evidence>
<organism evidence="3 4">
    <name type="scientific">Deinococcus metallilatus</name>
    <dbReference type="NCBI Taxonomy" id="1211322"/>
    <lineage>
        <taxon>Bacteria</taxon>
        <taxon>Thermotogati</taxon>
        <taxon>Deinococcota</taxon>
        <taxon>Deinococci</taxon>
        <taxon>Deinococcales</taxon>
        <taxon>Deinococcaceae</taxon>
        <taxon>Deinococcus</taxon>
    </lineage>
</organism>
<dbReference type="PANTHER" id="PTHR21310:SF40">
    <property type="entry name" value="AMINOGLYCOSIDE PHOSPHOTRANSFERASE DOMAIN-CONTAINING PROTEIN-RELATED"/>
    <property type="match status" value="1"/>
</dbReference>
<evidence type="ECO:0000313" key="3">
    <source>
        <dbReference type="EMBL" id="TLK20884.1"/>
    </source>
</evidence>
<dbReference type="GO" id="GO:0016301">
    <property type="term" value="F:kinase activity"/>
    <property type="evidence" value="ECO:0007669"/>
    <property type="project" value="UniProtKB-KW"/>
</dbReference>
<dbReference type="RefSeq" id="WP_129119972.1">
    <property type="nucleotide sequence ID" value="NZ_BSUI01000003.1"/>
</dbReference>
<dbReference type="EMBL" id="JACHFV010000014">
    <property type="protein sequence ID" value="MBB5296876.1"/>
    <property type="molecule type" value="Genomic_DNA"/>
</dbReference>
<reference evidence="2 5" key="2">
    <citation type="submission" date="2020-08" db="EMBL/GenBank/DDBJ databases">
        <title>Genomic Encyclopedia of Type Strains, Phase IV (KMG-IV): sequencing the most valuable type-strain genomes for metagenomic binning, comparative biology and taxonomic classification.</title>
        <authorList>
            <person name="Goeker M."/>
        </authorList>
    </citation>
    <scope>NUCLEOTIDE SEQUENCE [LARGE SCALE GENOMIC DNA]</scope>
    <source>
        <strain evidence="2 5">DSM 105434</strain>
    </source>
</reference>
<dbReference type="Gene3D" id="1.10.510.10">
    <property type="entry name" value="Transferase(Phosphotransferase) domain 1"/>
    <property type="match status" value="1"/>
</dbReference>
<sequence>MSREPLIPHALILRVLDEQYSLDLNRLSYLDAGTAHAYRAEGPHGTYFLKLVPGGEYGQEMLERVRAEVPLLLALREETLERVPRPLFTRSGGDLAWVEGHPMLLYEWIEARNLGLEWQAALPGLAPLLGRLHGATERIMARIEQLPTPPEEFAFPFAEQLTRNLRHLQALPAGSRAGMAKLRQVLTPHLGRIEGLLDEAGRYQAATRTRPVPFAVCHTDAHGGNVMRDEDGRLWLIDWETARLAPPEHDLWMLGSHLKDVLPAYETALGRPAGLHFGTLAFYVCRRVLEDLAVDVQMILHEHTRPEEDAHTLSTLREYVLPDLLTVQDRLNEFRWVAG</sequence>
<keyword evidence="5" id="KW-1185">Reference proteome</keyword>
<feature type="domain" description="Aminoglycoside phosphotransferase" evidence="1">
    <location>
        <begin position="35"/>
        <end position="258"/>
    </location>
</feature>
<comment type="caution">
    <text evidence="3">The sequence shown here is derived from an EMBL/GenBank/DDBJ whole genome shotgun (WGS) entry which is preliminary data.</text>
</comment>
<dbReference type="Pfam" id="PF01636">
    <property type="entry name" value="APH"/>
    <property type="match status" value="1"/>
</dbReference>
<protein>
    <submittedName>
        <fullName evidence="3">Aminoglycoside phosphotransferase family protein</fullName>
    </submittedName>
    <submittedName>
        <fullName evidence="2">Ser/Thr protein kinase RdoA (MazF antagonist)</fullName>
    </submittedName>
</protein>
<dbReference type="EMBL" id="VBRC01000025">
    <property type="protein sequence ID" value="TLK20884.1"/>
    <property type="molecule type" value="Genomic_DNA"/>
</dbReference>
<name>A0AAJ5F1C4_9DEIO</name>
<dbReference type="SUPFAM" id="SSF56112">
    <property type="entry name" value="Protein kinase-like (PK-like)"/>
    <property type="match status" value="1"/>
</dbReference>
<dbReference type="Gene3D" id="1.20.58.840">
    <property type="match status" value="1"/>
</dbReference>
<dbReference type="Proteomes" id="UP000536909">
    <property type="component" value="Unassembled WGS sequence"/>
</dbReference>
<accession>A0AAJ5F1C4</accession>
<dbReference type="Proteomes" id="UP000308000">
    <property type="component" value="Unassembled WGS sequence"/>
</dbReference>
<dbReference type="PANTHER" id="PTHR21310">
    <property type="entry name" value="AMINOGLYCOSIDE PHOSPHOTRANSFERASE-RELATED-RELATED"/>
    <property type="match status" value="1"/>
</dbReference>
<dbReference type="InterPro" id="IPR051678">
    <property type="entry name" value="AGP_Transferase"/>
</dbReference>
<gene>
    <name evidence="3" type="ORF">FCS05_19650</name>
    <name evidence="2" type="ORF">HNQ10_003736</name>
</gene>
<proteinExistence type="predicted"/>
<reference evidence="3 4" key="1">
    <citation type="submission" date="2019-04" db="EMBL/GenBank/DDBJ databases">
        <title>Deinococcus metalilatus MA1002 mutant No.5.</title>
        <authorList>
            <person name="Park W."/>
            <person name="Park C."/>
        </authorList>
    </citation>
    <scope>NUCLEOTIDE SEQUENCE [LARGE SCALE GENOMIC DNA]</scope>
    <source>
        <strain evidence="3 4">MA1002-m5</strain>
    </source>
</reference>
<evidence type="ECO:0000313" key="5">
    <source>
        <dbReference type="Proteomes" id="UP000536909"/>
    </source>
</evidence>
<keyword evidence="2" id="KW-0808">Transferase</keyword>
<dbReference type="InterPro" id="IPR011009">
    <property type="entry name" value="Kinase-like_dom_sf"/>
</dbReference>